<reference evidence="3 4" key="1">
    <citation type="submission" date="2017-02" db="EMBL/GenBank/DDBJ databases">
        <authorList>
            <person name="Peterson S.W."/>
        </authorList>
    </citation>
    <scope>NUCLEOTIDE SEQUENCE [LARGE SCALE GENOMIC DNA]</scope>
    <source>
        <strain evidence="3 4">ATCC 700135</strain>
    </source>
</reference>
<dbReference type="Pfam" id="PF09640">
    <property type="entry name" value="DUF2027"/>
    <property type="match status" value="1"/>
</dbReference>
<evidence type="ECO:0000313" key="4">
    <source>
        <dbReference type="Proteomes" id="UP000189956"/>
    </source>
</evidence>
<dbReference type="SUPFAM" id="SSF158949">
    <property type="entry name" value="Smr-associated domain-like"/>
    <property type="match status" value="1"/>
</dbReference>
<dbReference type="Gene3D" id="2.60.40.1600">
    <property type="entry name" value="Smr-associated-like"/>
    <property type="match status" value="1"/>
</dbReference>
<dbReference type="InterPro" id="IPR036781">
    <property type="entry name" value="Smr_assoc-like_sf"/>
</dbReference>
<evidence type="ECO:0000313" key="3">
    <source>
        <dbReference type="EMBL" id="SJZ68521.1"/>
    </source>
</evidence>
<dbReference type="InterPro" id="IPR002625">
    <property type="entry name" value="Smr_dom"/>
</dbReference>
<accession>A0A1T4MNR7</accession>
<sequence>MREGRNLEYFLDMSHKDIKVGDNVRFLNATGSGVVKAIRSGGIIEVEDETGFDIPVLASEIVVVTPGSGIVPKPEIPRRNTPQPTSASAPMAVAPEPEKQRPATPKVDRPTDPAHEVINAVLAYLPSNPEAVGDCDYEAYIVNDSNYDLYAHYMISDGGDWRVMFSGVVPFDSSTFIEAFPPSGLAARNRVKVQLLSFKSDAPFVAKPAYEANCRITGMRFFKTNAFVPNDYFDDGAIIFPLIEDDKPVQSKKIDAQRLEQEMMMPKTKGDTTPTKPKAKEPNQPRVIVEDLHIHELVDSTAGLDNKAMLDIQLEHVRKVMHRHRNEKKRRIVFIHGKGEGVLRKAVMDLIKKEYPKALMQDASFQEYGFGATEVIIY</sequence>
<dbReference type="Gene3D" id="3.30.1370.110">
    <property type="match status" value="1"/>
</dbReference>
<dbReference type="Pfam" id="PF01713">
    <property type="entry name" value="Smr"/>
    <property type="match status" value="1"/>
</dbReference>
<evidence type="ECO:0000259" key="2">
    <source>
        <dbReference type="PROSITE" id="PS50828"/>
    </source>
</evidence>
<feature type="region of interest" description="Disordered" evidence="1">
    <location>
        <begin position="70"/>
        <end position="111"/>
    </location>
</feature>
<protein>
    <submittedName>
        <fullName evidence="3">Smr domain-containing protein</fullName>
    </submittedName>
</protein>
<feature type="domain" description="Smr" evidence="2">
    <location>
        <begin position="314"/>
        <end position="378"/>
    </location>
</feature>
<evidence type="ECO:0000256" key="1">
    <source>
        <dbReference type="SAM" id="MobiDB-lite"/>
    </source>
</evidence>
<dbReference type="InterPro" id="IPR036063">
    <property type="entry name" value="Smr_dom_sf"/>
</dbReference>
<dbReference type="PROSITE" id="PS50828">
    <property type="entry name" value="SMR"/>
    <property type="match status" value="1"/>
</dbReference>
<dbReference type="InterPro" id="IPR018598">
    <property type="entry name" value="DUF2027"/>
</dbReference>
<dbReference type="Proteomes" id="UP000189956">
    <property type="component" value="Unassembled WGS sequence"/>
</dbReference>
<dbReference type="EMBL" id="FUWL01000014">
    <property type="protein sequence ID" value="SJZ68521.1"/>
    <property type="molecule type" value="Genomic_DNA"/>
</dbReference>
<gene>
    <name evidence="3" type="ORF">SAMN02745205_01608</name>
</gene>
<proteinExistence type="predicted"/>
<feature type="compositionally biased region" description="Basic and acidic residues" evidence="1">
    <location>
        <begin position="96"/>
        <end position="111"/>
    </location>
</feature>
<organism evidence="3 4">
    <name type="scientific">Porphyromonas cangingivalis</name>
    <dbReference type="NCBI Taxonomy" id="36874"/>
    <lineage>
        <taxon>Bacteria</taxon>
        <taxon>Pseudomonadati</taxon>
        <taxon>Bacteroidota</taxon>
        <taxon>Bacteroidia</taxon>
        <taxon>Bacteroidales</taxon>
        <taxon>Porphyromonadaceae</taxon>
        <taxon>Porphyromonas</taxon>
    </lineage>
</organism>
<dbReference type="AlphaFoldDB" id="A0A1T4MNR7"/>
<name>A0A1T4MNR7_PORCN</name>